<evidence type="ECO:0000313" key="4">
    <source>
        <dbReference type="Proteomes" id="UP001229355"/>
    </source>
</evidence>
<keyword evidence="2" id="KW-0812">Transmembrane</keyword>
<keyword evidence="4" id="KW-1185">Reference proteome</keyword>
<keyword evidence="2" id="KW-0472">Membrane</keyword>
<accession>A0ABY8DJY6</accession>
<gene>
    <name evidence="3" type="ORF">PZN02_005344</name>
</gene>
<protein>
    <submittedName>
        <fullName evidence="3">Uncharacterized protein</fullName>
    </submittedName>
</protein>
<evidence type="ECO:0000256" key="1">
    <source>
        <dbReference type="SAM" id="MobiDB-lite"/>
    </source>
</evidence>
<name>A0ABY8DJY6_9HYPH</name>
<dbReference type="RefSeq" id="WP_280661970.1">
    <property type="nucleotide sequence ID" value="NZ_CP120374.1"/>
</dbReference>
<organism evidence="3 4">
    <name type="scientific">Sinorhizobium garamanticum</name>
    <dbReference type="NCBI Taxonomy" id="680247"/>
    <lineage>
        <taxon>Bacteria</taxon>
        <taxon>Pseudomonadati</taxon>
        <taxon>Pseudomonadota</taxon>
        <taxon>Alphaproteobacteria</taxon>
        <taxon>Hyphomicrobiales</taxon>
        <taxon>Rhizobiaceae</taxon>
        <taxon>Sinorhizobium/Ensifer group</taxon>
        <taxon>Sinorhizobium</taxon>
    </lineage>
</organism>
<keyword evidence="2" id="KW-1133">Transmembrane helix</keyword>
<feature type="compositionally biased region" description="Basic and acidic residues" evidence="1">
    <location>
        <begin position="13"/>
        <end position="25"/>
    </location>
</feature>
<sequence length="68" mass="7614">MTNVHATGPESTKPPDEPHDDKEEYGGGAIEGQHGYIPAWLLVVYFVLFVWALYYAFQYWGGLGPGRI</sequence>
<reference evidence="3 4" key="1">
    <citation type="submission" date="2023-03" db="EMBL/GenBank/DDBJ databases">
        <authorList>
            <person name="Kaur S."/>
            <person name="Espinosa-Saiz D."/>
            <person name="Velazquez E."/>
            <person name="Menendez E."/>
            <person name="diCenzo G.C."/>
        </authorList>
    </citation>
    <scope>NUCLEOTIDE SEQUENCE [LARGE SCALE GENOMIC DNA]</scope>
    <source>
        <strain evidence="3 4">LMG 24692</strain>
    </source>
</reference>
<evidence type="ECO:0000313" key="3">
    <source>
        <dbReference type="EMBL" id="WEX90002.1"/>
    </source>
</evidence>
<dbReference type="Proteomes" id="UP001229355">
    <property type="component" value="Chromosome 2"/>
</dbReference>
<proteinExistence type="predicted"/>
<evidence type="ECO:0000256" key="2">
    <source>
        <dbReference type="SAM" id="Phobius"/>
    </source>
</evidence>
<dbReference type="EMBL" id="CP120374">
    <property type="protein sequence ID" value="WEX90002.1"/>
    <property type="molecule type" value="Genomic_DNA"/>
</dbReference>
<feature type="region of interest" description="Disordered" evidence="1">
    <location>
        <begin position="1"/>
        <end position="27"/>
    </location>
</feature>
<feature type="transmembrane region" description="Helical" evidence="2">
    <location>
        <begin position="37"/>
        <end position="57"/>
    </location>
</feature>